<dbReference type="Pfam" id="PF07317">
    <property type="entry name" value="PilZN"/>
    <property type="match status" value="1"/>
</dbReference>
<keyword evidence="3" id="KW-0969">Cilium</keyword>
<evidence type="ECO:0000313" key="3">
    <source>
        <dbReference type="EMBL" id="RZS85723.1"/>
    </source>
</evidence>
<reference evidence="3 4" key="1">
    <citation type="submission" date="2019-02" db="EMBL/GenBank/DDBJ databases">
        <title>Genomic Encyclopedia of Type Strains, Phase IV (KMG-IV): sequencing the most valuable type-strain genomes for metagenomic binning, comparative biology and taxonomic classification.</title>
        <authorList>
            <person name="Goeker M."/>
        </authorList>
    </citation>
    <scope>NUCLEOTIDE SEQUENCE [LARGE SCALE GENOMIC DNA]</scope>
    <source>
        <strain evidence="3 4">K24</strain>
    </source>
</reference>
<dbReference type="RefSeq" id="WP_130356887.1">
    <property type="nucleotide sequence ID" value="NZ_SGXC01000001.1"/>
</dbReference>
<dbReference type="GO" id="GO:0035438">
    <property type="term" value="F:cyclic-di-GMP binding"/>
    <property type="evidence" value="ECO:0007669"/>
    <property type="project" value="InterPro"/>
</dbReference>
<dbReference type="SUPFAM" id="SSF141371">
    <property type="entry name" value="PilZ domain-like"/>
    <property type="match status" value="1"/>
</dbReference>
<dbReference type="Gene3D" id="2.40.10.220">
    <property type="entry name" value="predicted glycosyltransferase like domains"/>
    <property type="match status" value="1"/>
</dbReference>
<dbReference type="EMBL" id="SGXC01000001">
    <property type="protein sequence ID" value="RZS85723.1"/>
    <property type="molecule type" value="Genomic_DNA"/>
</dbReference>
<dbReference type="OrthoDB" id="5572581at2"/>
<comment type="caution">
    <text evidence="3">The sequence shown here is derived from an EMBL/GenBank/DDBJ whole genome shotgun (WGS) entry which is preliminary data.</text>
</comment>
<name>A0A4Q7NL09_9BURK</name>
<protein>
    <submittedName>
        <fullName evidence="3">C-di-GMP-binding flagellar brake protein YcgR</fullName>
    </submittedName>
</protein>
<keyword evidence="4" id="KW-1185">Reference proteome</keyword>
<evidence type="ECO:0000259" key="1">
    <source>
        <dbReference type="Pfam" id="PF07238"/>
    </source>
</evidence>
<sequence>MREHPLLPLTPEPASDDASLEDFRISQPLEILTLLGRMAEQSEIVALVAADGESCLSAIAGVDRGRRLLWLFGTRGDARLEHLLASPWKVAVGYLDHVKIQFRVHNLQWLPGADGGRLACLLPLELYRFQRRSYFRVRPAVHPAPVVRARRGQADPPVELEVIDISMTGVGLLLPSGSLPFPVGTPLPRATLVLGPAIRLRVDLKVMHVTPRRAPEQGHHMGCTLDGLDEDGLRALQHFISQAQLRQSGSS</sequence>
<dbReference type="InterPro" id="IPR009926">
    <property type="entry name" value="T3SS_YcgR_PilZN"/>
</dbReference>
<feature type="domain" description="PilZ" evidence="1">
    <location>
        <begin position="130"/>
        <end position="241"/>
    </location>
</feature>
<evidence type="ECO:0000313" key="4">
    <source>
        <dbReference type="Proteomes" id="UP000292445"/>
    </source>
</evidence>
<dbReference type="AlphaFoldDB" id="A0A4Q7NL09"/>
<dbReference type="InterPro" id="IPR009875">
    <property type="entry name" value="PilZ_domain"/>
</dbReference>
<gene>
    <name evidence="3" type="ORF">EV675_1753</name>
</gene>
<evidence type="ECO:0000259" key="2">
    <source>
        <dbReference type="Pfam" id="PF07317"/>
    </source>
</evidence>
<accession>A0A4Q7NL09</accession>
<feature type="domain" description="Type III secretion system flagellar brake protein YcgR PilZN" evidence="2">
    <location>
        <begin position="23"/>
        <end position="128"/>
    </location>
</feature>
<dbReference type="Pfam" id="PF07238">
    <property type="entry name" value="PilZ"/>
    <property type="match status" value="1"/>
</dbReference>
<proteinExistence type="predicted"/>
<dbReference type="Proteomes" id="UP000292445">
    <property type="component" value="Unassembled WGS sequence"/>
</dbReference>
<keyword evidence="3" id="KW-0282">Flagellum</keyword>
<keyword evidence="3" id="KW-0966">Cell projection</keyword>
<organism evidence="3 4">
    <name type="scientific">Pigmentiphaga kullae</name>
    <dbReference type="NCBI Taxonomy" id="151784"/>
    <lineage>
        <taxon>Bacteria</taxon>
        <taxon>Pseudomonadati</taxon>
        <taxon>Pseudomonadota</taxon>
        <taxon>Betaproteobacteria</taxon>
        <taxon>Burkholderiales</taxon>
        <taxon>Alcaligenaceae</taxon>
        <taxon>Pigmentiphaga</taxon>
    </lineage>
</organism>